<proteinExistence type="predicted"/>
<evidence type="ECO:0000256" key="2">
    <source>
        <dbReference type="ARBA" id="ARBA00022475"/>
    </source>
</evidence>
<dbReference type="InterPro" id="IPR052159">
    <property type="entry name" value="Competence_DNA_uptake"/>
</dbReference>
<feature type="transmembrane region" description="Helical" evidence="6">
    <location>
        <begin position="31"/>
        <end position="48"/>
    </location>
</feature>
<evidence type="ECO:0000256" key="3">
    <source>
        <dbReference type="ARBA" id="ARBA00022692"/>
    </source>
</evidence>
<feature type="transmembrane region" description="Helical" evidence="6">
    <location>
        <begin position="333"/>
        <end position="352"/>
    </location>
</feature>
<dbReference type="InterPro" id="IPR025405">
    <property type="entry name" value="DUF4131"/>
</dbReference>
<feature type="domain" description="ComEC/Rec2-related protein" evidence="7">
    <location>
        <begin position="233"/>
        <end position="499"/>
    </location>
</feature>
<keyword evidence="2" id="KW-1003">Cell membrane</keyword>
<feature type="transmembrane region" description="Helical" evidence="6">
    <location>
        <begin position="449"/>
        <end position="469"/>
    </location>
</feature>
<evidence type="ECO:0000259" key="7">
    <source>
        <dbReference type="Pfam" id="PF03772"/>
    </source>
</evidence>
<keyword evidence="3 6" id="KW-0812">Transmembrane</keyword>
<evidence type="ECO:0000256" key="4">
    <source>
        <dbReference type="ARBA" id="ARBA00022989"/>
    </source>
</evidence>
<evidence type="ECO:0000313" key="9">
    <source>
        <dbReference type="EMBL" id="GAA4759076.1"/>
    </source>
</evidence>
<comment type="subcellular location">
    <subcellularLocation>
        <location evidence="1">Cell membrane</location>
        <topology evidence="1">Multi-pass membrane protein</topology>
    </subcellularLocation>
</comment>
<feature type="transmembrane region" description="Helical" evidence="6">
    <location>
        <begin position="251"/>
        <end position="275"/>
    </location>
</feature>
<dbReference type="RefSeq" id="WP_264544396.1">
    <property type="nucleotide sequence ID" value="NZ_BAABIP010000007.1"/>
</dbReference>
<dbReference type="Pfam" id="PF03772">
    <property type="entry name" value="Competence"/>
    <property type="match status" value="1"/>
</dbReference>
<evidence type="ECO:0000259" key="8">
    <source>
        <dbReference type="Pfam" id="PF13567"/>
    </source>
</evidence>
<dbReference type="NCBIfam" id="TIGR00360">
    <property type="entry name" value="ComEC_N-term"/>
    <property type="match status" value="1"/>
</dbReference>
<comment type="caution">
    <text evidence="9">The sequence shown here is derived from an EMBL/GenBank/DDBJ whole genome shotgun (WGS) entry which is preliminary data.</text>
</comment>
<sequence length="676" mass="77748">MKIHEFPIVKITIFFIIGLLTGYYLEIDLTYSAIIQIVSILVFCISFYFSNKKFTQTNTFGASTLFLFFCIGITTNILNDNRINKEHYTHQSSILERHNFVIITREKLKTTLKNQRCLAEIIKIDNKKSSGKIILNIKKEEKNNDFVSGTKLYISGFLTPTQKPNNPNQFDYSTYLKHKNIYAQIYTTSEKTKISNEVQKDIYHYIFKFREKIITKLKASGFNHEELSVLSALILGQQQDISPEIQKDYQFAGAVHILSVSGMHVGFIMLFISFLLKHLPNNKKSNFIRIIITLLSLWMFSLIAGLSPSVVRSAAMFSFVAIGSVINRQNNMFHTIIVSLLIILLIEPGFIFDIGFQLSYLALFFIIWLQPILKKLWTPKNKIITFFWDILTISIAAQIGTLPLSIYYFHQFPGLFFITNLVLVPTVFIIMILGSLLMLFSLIDFIPIYLLKTVEISVFIMNSFIKEIASIESFVLKNIPLTFTLLLASYLVITATILLCKKLNYARTLTLLVSCIIFQISLIEANWESKSQDNLIIFNSKKKSILSFKKGNELEIACDTTITEDSFERNTIQSYATANYSTITKTDLIKNCYFYKNKKIIVIDKEVISKFITKADVVIIRNSPKINLARLLQKAKPEIVIADASNYKSYVVLWKETCRNKNIPFHSTHEKGYYKL</sequence>
<feature type="domain" description="DUF4131" evidence="8">
    <location>
        <begin position="36"/>
        <end position="189"/>
    </location>
</feature>
<protein>
    <submittedName>
        <fullName evidence="9">ComEC/Rec2 family competence protein</fullName>
    </submittedName>
</protein>
<evidence type="ECO:0000256" key="5">
    <source>
        <dbReference type="ARBA" id="ARBA00023136"/>
    </source>
</evidence>
<dbReference type="EMBL" id="BAABIP010000007">
    <property type="protein sequence ID" value="GAA4759076.1"/>
    <property type="molecule type" value="Genomic_DNA"/>
</dbReference>
<feature type="transmembrane region" description="Helical" evidence="6">
    <location>
        <begin position="415"/>
        <end position="442"/>
    </location>
</feature>
<evidence type="ECO:0000256" key="6">
    <source>
        <dbReference type="SAM" id="Phobius"/>
    </source>
</evidence>
<feature type="transmembrane region" description="Helical" evidence="6">
    <location>
        <begin position="287"/>
        <end position="304"/>
    </location>
</feature>
<name>A0ABP8ZK96_9FLAO</name>
<keyword evidence="10" id="KW-1185">Reference proteome</keyword>
<keyword evidence="5 6" id="KW-0472">Membrane</keyword>
<dbReference type="PANTHER" id="PTHR30619">
    <property type="entry name" value="DNA INTERNALIZATION/COMPETENCE PROTEIN COMEC/REC2"/>
    <property type="match status" value="1"/>
</dbReference>
<dbReference type="Pfam" id="PF13567">
    <property type="entry name" value="DUF4131"/>
    <property type="match status" value="1"/>
</dbReference>
<dbReference type="InterPro" id="IPR004477">
    <property type="entry name" value="ComEC_N"/>
</dbReference>
<feature type="transmembrane region" description="Helical" evidence="6">
    <location>
        <begin position="358"/>
        <end position="374"/>
    </location>
</feature>
<keyword evidence="4 6" id="KW-1133">Transmembrane helix</keyword>
<feature type="transmembrane region" description="Helical" evidence="6">
    <location>
        <begin position="7"/>
        <end position="25"/>
    </location>
</feature>
<evidence type="ECO:0000313" key="10">
    <source>
        <dbReference type="Proteomes" id="UP001500141"/>
    </source>
</evidence>
<accession>A0ABP8ZK96</accession>
<evidence type="ECO:0000256" key="1">
    <source>
        <dbReference type="ARBA" id="ARBA00004651"/>
    </source>
</evidence>
<organism evidence="9 10">
    <name type="scientific">Flavobacterium hankyongi</name>
    <dbReference type="NCBI Taxonomy" id="1176532"/>
    <lineage>
        <taxon>Bacteria</taxon>
        <taxon>Pseudomonadati</taxon>
        <taxon>Bacteroidota</taxon>
        <taxon>Flavobacteriia</taxon>
        <taxon>Flavobacteriales</taxon>
        <taxon>Flavobacteriaceae</taxon>
        <taxon>Flavobacterium</taxon>
    </lineage>
</organism>
<reference evidence="10" key="1">
    <citation type="journal article" date="2019" name="Int. J. Syst. Evol. Microbiol.">
        <title>The Global Catalogue of Microorganisms (GCM) 10K type strain sequencing project: providing services to taxonomists for standard genome sequencing and annotation.</title>
        <authorList>
            <consortium name="The Broad Institute Genomics Platform"/>
            <consortium name="The Broad Institute Genome Sequencing Center for Infectious Disease"/>
            <person name="Wu L."/>
            <person name="Ma J."/>
        </authorList>
    </citation>
    <scope>NUCLEOTIDE SEQUENCE [LARGE SCALE GENOMIC DNA]</scope>
    <source>
        <strain evidence="10">JCM 18198</strain>
    </source>
</reference>
<feature type="transmembrane region" description="Helical" evidence="6">
    <location>
        <begin position="60"/>
        <end position="78"/>
    </location>
</feature>
<feature type="transmembrane region" description="Helical" evidence="6">
    <location>
        <begin position="481"/>
        <end position="500"/>
    </location>
</feature>
<dbReference type="Proteomes" id="UP001500141">
    <property type="component" value="Unassembled WGS sequence"/>
</dbReference>
<feature type="transmembrane region" description="Helical" evidence="6">
    <location>
        <begin position="386"/>
        <end position="409"/>
    </location>
</feature>
<dbReference type="PANTHER" id="PTHR30619:SF1">
    <property type="entry name" value="RECOMBINATION PROTEIN 2"/>
    <property type="match status" value="1"/>
</dbReference>
<gene>
    <name evidence="9" type="ORF">GCM10023230_04110</name>
</gene>